<accession>A0ABS2MRD0</accession>
<comment type="caution">
    <text evidence="1">The sequence shown here is derived from an EMBL/GenBank/DDBJ whole genome shotgun (WGS) entry which is preliminary data.</text>
</comment>
<reference evidence="1 2" key="1">
    <citation type="submission" date="2021-01" db="EMBL/GenBank/DDBJ databases">
        <title>Genomic Encyclopedia of Type Strains, Phase IV (KMG-IV): sequencing the most valuable type-strain genomes for metagenomic binning, comparative biology and taxonomic classification.</title>
        <authorList>
            <person name="Goeker M."/>
        </authorList>
    </citation>
    <scope>NUCLEOTIDE SEQUENCE [LARGE SCALE GENOMIC DNA]</scope>
    <source>
        <strain evidence="1 2">DSM 24436</strain>
    </source>
</reference>
<keyword evidence="2" id="KW-1185">Reference proteome</keyword>
<sequence length="38" mass="4458">MLNWNEKFAFLEKNKVSEIAFIGVLFFYLSDFQGAKLV</sequence>
<dbReference type="EMBL" id="JAFBDT010000010">
    <property type="protein sequence ID" value="MBM7561969.1"/>
    <property type="molecule type" value="Genomic_DNA"/>
</dbReference>
<protein>
    <submittedName>
        <fullName evidence="1">Uncharacterized protein</fullName>
    </submittedName>
</protein>
<dbReference type="Proteomes" id="UP000767854">
    <property type="component" value="Unassembled WGS sequence"/>
</dbReference>
<organism evidence="1 2">
    <name type="scientific">Fusibacter tunisiensis</name>
    <dbReference type="NCBI Taxonomy" id="1008308"/>
    <lineage>
        <taxon>Bacteria</taxon>
        <taxon>Bacillati</taxon>
        <taxon>Bacillota</taxon>
        <taxon>Clostridia</taxon>
        <taxon>Eubacteriales</taxon>
        <taxon>Eubacteriales Family XII. Incertae Sedis</taxon>
        <taxon>Fusibacter</taxon>
    </lineage>
</organism>
<proteinExistence type="predicted"/>
<evidence type="ECO:0000313" key="2">
    <source>
        <dbReference type="Proteomes" id="UP000767854"/>
    </source>
</evidence>
<gene>
    <name evidence="1" type="ORF">JOC49_001512</name>
</gene>
<name>A0ABS2MRD0_9FIRM</name>
<evidence type="ECO:0000313" key="1">
    <source>
        <dbReference type="EMBL" id="MBM7561969.1"/>
    </source>
</evidence>